<dbReference type="InterPro" id="IPR005467">
    <property type="entry name" value="His_kinase_dom"/>
</dbReference>
<comment type="catalytic activity">
    <reaction evidence="1">
        <text>ATP + protein L-histidine = ADP + protein N-phospho-L-histidine.</text>
        <dbReference type="EC" id="2.7.13.3"/>
    </reaction>
</comment>
<evidence type="ECO:0000256" key="8">
    <source>
        <dbReference type="ARBA" id="ARBA00023012"/>
    </source>
</evidence>
<evidence type="ECO:0000313" key="11">
    <source>
        <dbReference type="Proteomes" id="UP000238392"/>
    </source>
</evidence>
<sequence length="450" mass="49056">MLQSVPTSLRQRNRASEAQMLRTLNTFAVDLMSIPCVEDLFWYVAQNVVGKLGFVDCVIYQANDAQTDLTQAAAWGEKNPFGRNIINPLVIPFGRGITGQVAQTRKPVIVDDLLSDLNYIPDTQPARSEICVPLICGGRIAGVIDSEHPEIGFFGDAELEILSTVAAMTSAKLELLAETGRSQRRYEDLVVAHTQLTRETENRKALEAKLFEARKQDAIGRLAGKFAHEFNNLLTVIAGNIELLELDSPEVGSQETLQDAKTASERGAQLIRDMLAFAQRTRLVQQTVDLNAKVIAFCEECDATLSRGVVKVLAKDIWPVSVDPTALENMLLALTLNGVEAMDTDGVLKITTENVFHTLAEAPNFPSDLTPGRYVRLSITDEGRGIAPELLEQIFDPFFTTKTVGEGTGLGLSMVLGVMRQSGGTVAVHSAVSFGSTFDLYFPAIPIATE</sequence>
<dbReference type="InterPro" id="IPR003594">
    <property type="entry name" value="HATPase_dom"/>
</dbReference>
<keyword evidence="8" id="KW-0902">Two-component regulatory system</keyword>
<keyword evidence="6 10" id="KW-0418">Kinase</keyword>
<keyword evidence="5" id="KW-0547">Nucleotide-binding</keyword>
<evidence type="ECO:0000256" key="3">
    <source>
        <dbReference type="ARBA" id="ARBA00022553"/>
    </source>
</evidence>
<evidence type="ECO:0000256" key="5">
    <source>
        <dbReference type="ARBA" id="ARBA00022741"/>
    </source>
</evidence>
<organism evidence="10 11">
    <name type="scientific">Donghicola tyrosinivorans</name>
    <dbReference type="NCBI Taxonomy" id="1652492"/>
    <lineage>
        <taxon>Bacteria</taxon>
        <taxon>Pseudomonadati</taxon>
        <taxon>Pseudomonadota</taxon>
        <taxon>Alphaproteobacteria</taxon>
        <taxon>Rhodobacterales</taxon>
        <taxon>Roseobacteraceae</taxon>
        <taxon>Donghicola</taxon>
    </lineage>
</organism>
<dbReference type="Proteomes" id="UP000238392">
    <property type="component" value="Unassembled WGS sequence"/>
</dbReference>
<reference evidence="10 11" key="1">
    <citation type="submission" date="2018-03" db="EMBL/GenBank/DDBJ databases">
        <title>Genomic Encyclopedia of Archaeal and Bacterial Type Strains, Phase II (KMG-II): from individual species to whole genera.</title>
        <authorList>
            <person name="Goeker M."/>
        </authorList>
    </citation>
    <scope>NUCLEOTIDE SEQUENCE [LARGE SCALE GENOMIC DNA]</scope>
    <source>
        <strain evidence="10 11">DSM 100212</strain>
    </source>
</reference>
<dbReference type="PANTHER" id="PTHR43065:SF46">
    <property type="entry name" value="C4-DICARBOXYLATE TRANSPORT SENSOR PROTEIN DCTB"/>
    <property type="match status" value="1"/>
</dbReference>
<evidence type="ECO:0000256" key="1">
    <source>
        <dbReference type="ARBA" id="ARBA00000085"/>
    </source>
</evidence>
<dbReference type="SMART" id="SM00387">
    <property type="entry name" value="HATPase_c"/>
    <property type="match status" value="1"/>
</dbReference>
<dbReference type="AlphaFoldDB" id="A0A2T0WDY4"/>
<dbReference type="OrthoDB" id="9796100at2"/>
<dbReference type="InterPro" id="IPR003018">
    <property type="entry name" value="GAF"/>
</dbReference>
<dbReference type="CDD" id="cd00082">
    <property type="entry name" value="HisKA"/>
    <property type="match status" value="1"/>
</dbReference>
<keyword evidence="11" id="KW-1185">Reference proteome</keyword>
<dbReference type="InterPro" id="IPR036890">
    <property type="entry name" value="HATPase_C_sf"/>
</dbReference>
<accession>A0A2T0WDY4</accession>
<dbReference type="PROSITE" id="PS50109">
    <property type="entry name" value="HIS_KIN"/>
    <property type="match status" value="1"/>
</dbReference>
<dbReference type="SMART" id="SM00065">
    <property type="entry name" value="GAF"/>
    <property type="match status" value="1"/>
</dbReference>
<protein>
    <recommendedName>
        <fullName evidence="2">histidine kinase</fullName>
        <ecNumber evidence="2">2.7.13.3</ecNumber>
    </recommendedName>
</protein>
<proteinExistence type="predicted"/>
<keyword evidence="3" id="KW-0597">Phosphoprotein</keyword>
<dbReference type="InterPro" id="IPR029016">
    <property type="entry name" value="GAF-like_dom_sf"/>
</dbReference>
<evidence type="ECO:0000313" key="10">
    <source>
        <dbReference type="EMBL" id="PRY84919.1"/>
    </source>
</evidence>
<evidence type="ECO:0000256" key="7">
    <source>
        <dbReference type="ARBA" id="ARBA00022840"/>
    </source>
</evidence>
<dbReference type="Pfam" id="PF00512">
    <property type="entry name" value="HisKA"/>
    <property type="match status" value="1"/>
</dbReference>
<dbReference type="GO" id="GO:0000155">
    <property type="term" value="F:phosphorelay sensor kinase activity"/>
    <property type="evidence" value="ECO:0007669"/>
    <property type="project" value="InterPro"/>
</dbReference>
<dbReference type="Pfam" id="PF02518">
    <property type="entry name" value="HATPase_c"/>
    <property type="match status" value="1"/>
</dbReference>
<keyword evidence="4" id="KW-0808">Transferase</keyword>
<evidence type="ECO:0000256" key="6">
    <source>
        <dbReference type="ARBA" id="ARBA00022777"/>
    </source>
</evidence>
<dbReference type="Pfam" id="PF13185">
    <property type="entry name" value="GAF_2"/>
    <property type="match status" value="1"/>
</dbReference>
<dbReference type="InterPro" id="IPR003661">
    <property type="entry name" value="HisK_dim/P_dom"/>
</dbReference>
<evidence type="ECO:0000256" key="4">
    <source>
        <dbReference type="ARBA" id="ARBA00022679"/>
    </source>
</evidence>
<name>A0A2T0WDY4_9RHOB</name>
<evidence type="ECO:0000259" key="9">
    <source>
        <dbReference type="PROSITE" id="PS50109"/>
    </source>
</evidence>
<dbReference type="EMBL" id="PVTQ01000019">
    <property type="protein sequence ID" value="PRY84919.1"/>
    <property type="molecule type" value="Genomic_DNA"/>
</dbReference>
<feature type="domain" description="Histidine kinase" evidence="9">
    <location>
        <begin position="225"/>
        <end position="446"/>
    </location>
</feature>
<gene>
    <name evidence="10" type="ORF">CLV74_11916</name>
</gene>
<dbReference type="EC" id="2.7.13.3" evidence="2"/>
<dbReference type="SUPFAM" id="SSF55874">
    <property type="entry name" value="ATPase domain of HSP90 chaperone/DNA topoisomerase II/histidine kinase"/>
    <property type="match status" value="1"/>
</dbReference>
<dbReference type="PANTHER" id="PTHR43065">
    <property type="entry name" value="SENSOR HISTIDINE KINASE"/>
    <property type="match status" value="1"/>
</dbReference>
<dbReference type="SMART" id="SM00388">
    <property type="entry name" value="HisKA"/>
    <property type="match status" value="1"/>
</dbReference>
<comment type="caution">
    <text evidence="10">The sequence shown here is derived from an EMBL/GenBank/DDBJ whole genome shotgun (WGS) entry which is preliminary data.</text>
</comment>
<dbReference type="SUPFAM" id="SSF55781">
    <property type="entry name" value="GAF domain-like"/>
    <property type="match status" value="1"/>
</dbReference>
<dbReference type="PRINTS" id="PR00344">
    <property type="entry name" value="BCTRLSENSOR"/>
</dbReference>
<dbReference type="Gene3D" id="1.10.287.130">
    <property type="match status" value="1"/>
</dbReference>
<keyword evidence="7" id="KW-0067">ATP-binding</keyword>
<dbReference type="GO" id="GO:0005524">
    <property type="term" value="F:ATP binding"/>
    <property type="evidence" value="ECO:0007669"/>
    <property type="project" value="UniProtKB-KW"/>
</dbReference>
<dbReference type="InterPro" id="IPR004358">
    <property type="entry name" value="Sig_transdc_His_kin-like_C"/>
</dbReference>
<dbReference type="InterPro" id="IPR036097">
    <property type="entry name" value="HisK_dim/P_sf"/>
</dbReference>
<dbReference type="Gene3D" id="3.30.565.10">
    <property type="entry name" value="Histidine kinase-like ATPase, C-terminal domain"/>
    <property type="match status" value="1"/>
</dbReference>
<dbReference type="Gene3D" id="3.30.450.40">
    <property type="match status" value="1"/>
</dbReference>
<dbReference type="SUPFAM" id="SSF47384">
    <property type="entry name" value="Homodimeric domain of signal transducing histidine kinase"/>
    <property type="match status" value="1"/>
</dbReference>
<evidence type="ECO:0000256" key="2">
    <source>
        <dbReference type="ARBA" id="ARBA00012438"/>
    </source>
</evidence>